<dbReference type="SUPFAM" id="SSF116842">
    <property type="entry name" value="XseB-like"/>
    <property type="match status" value="1"/>
</dbReference>
<comment type="function">
    <text evidence="6">Bidirectionally degrades single-stranded DNA into large acid-insoluble oligonucleotides, which are then degraded further into small acid-soluble oligonucleotides.</text>
</comment>
<evidence type="ECO:0000256" key="5">
    <source>
        <dbReference type="ARBA" id="ARBA00022839"/>
    </source>
</evidence>
<keyword evidence="7" id="KW-0175">Coiled coil</keyword>
<comment type="catalytic activity">
    <reaction evidence="6">
        <text>Exonucleolytic cleavage in either 5'- to 3'- or 3'- to 5'-direction to yield nucleoside 5'-phosphates.</text>
        <dbReference type="EC" id="3.1.11.6"/>
    </reaction>
</comment>
<dbReference type="PANTHER" id="PTHR34137:SF1">
    <property type="entry name" value="EXODEOXYRIBONUCLEASE 7 SMALL SUBUNIT"/>
    <property type="match status" value="1"/>
</dbReference>
<reference evidence="8 9" key="1">
    <citation type="submission" date="2014-07" db="EMBL/GenBank/DDBJ databases">
        <title>Draft genome of Clostridium sulfidigenes 113A isolated from sediments associated with methane hydrate from Krishna Godavari basin.</title>
        <authorList>
            <person name="Honkalas V.S."/>
            <person name="Dabir A.P."/>
            <person name="Arora P."/>
            <person name="Dhakephalkar P.K."/>
        </authorList>
    </citation>
    <scope>NUCLEOTIDE SEQUENCE [LARGE SCALE GENOMIC DNA]</scope>
    <source>
        <strain evidence="8 9">113A</strain>
    </source>
</reference>
<keyword evidence="4 6" id="KW-0378">Hydrolase</keyword>
<dbReference type="EMBL" id="JPMD01000001">
    <property type="protein sequence ID" value="KEZ88894.1"/>
    <property type="molecule type" value="Genomic_DNA"/>
</dbReference>
<gene>
    <name evidence="6" type="primary">xseB</name>
    <name evidence="8" type="ORF">IO99_01670</name>
</gene>
<dbReference type="EC" id="3.1.11.6" evidence="6"/>
<dbReference type="STRING" id="318464.IO99_01670"/>
<dbReference type="RefSeq" id="WP_035129370.1">
    <property type="nucleotide sequence ID" value="NZ_JBQHQR010000004.1"/>
</dbReference>
<evidence type="ECO:0000256" key="4">
    <source>
        <dbReference type="ARBA" id="ARBA00022801"/>
    </source>
</evidence>
<evidence type="ECO:0000256" key="3">
    <source>
        <dbReference type="ARBA" id="ARBA00022722"/>
    </source>
</evidence>
<keyword evidence="5 6" id="KW-0269">Exonuclease</keyword>
<dbReference type="AlphaFoldDB" id="A0A084JIW0"/>
<dbReference type="PANTHER" id="PTHR34137">
    <property type="entry name" value="EXODEOXYRIBONUCLEASE 7 SMALL SUBUNIT"/>
    <property type="match status" value="1"/>
</dbReference>
<comment type="similarity">
    <text evidence="1 6">Belongs to the XseB family.</text>
</comment>
<keyword evidence="3 6" id="KW-0540">Nuclease</keyword>
<dbReference type="GO" id="GO:0009318">
    <property type="term" value="C:exodeoxyribonuclease VII complex"/>
    <property type="evidence" value="ECO:0007669"/>
    <property type="project" value="UniProtKB-UniRule"/>
</dbReference>
<evidence type="ECO:0000256" key="1">
    <source>
        <dbReference type="ARBA" id="ARBA00009998"/>
    </source>
</evidence>
<dbReference type="Proteomes" id="UP000028542">
    <property type="component" value="Unassembled WGS sequence"/>
</dbReference>
<organism evidence="8 9">
    <name type="scientific">Clostridium sulfidigenes</name>
    <dbReference type="NCBI Taxonomy" id="318464"/>
    <lineage>
        <taxon>Bacteria</taxon>
        <taxon>Bacillati</taxon>
        <taxon>Bacillota</taxon>
        <taxon>Clostridia</taxon>
        <taxon>Eubacteriales</taxon>
        <taxon>Clostridiaceae</taxon>
        <taxon>Clostridium</taxon>
    </lineage>
</organism>
<proteinExistence type="inferred from homology"/>
<dbReference type="GO" id="GO:0005829">
    <property type="term" value="C:cytosol"/>
    <property type="evidence" value="ECO:0007669"/>
    <property type="project" value="TreeGrafter"/>
</dbReference>
<dbReference type="PIRSF" id="PIRSF006488">
    <property type="entry name" value="Exonuc_VII_S"/>
    <property type="match status" value="1"/>
</dbReference>
<evidence type="ECO:0000256" key="2">
    <source>
        <dbReference type="ARBA" id="ARBA00022490"/>
    </source>
</evidence>
<dbReference type="Gene3D" id="1.10.287.1040">
    <property type="entry name" value="Exonuclease VII, small subunit"/>
    <property type="match status" value="1"/>
</dbReference>
<dbReference type="InterPro" id="IPR003761">
    <property type="entry name" value="Exonuc_VII_S"/>
</dbReference>
<dbReference type="InterPro" id="IPR037004">
    <property type="entry name" value="Exonuc_VII_ssu_sf"/>
</dbReference>
<dbReference type="GO" id="GO:0006308">
    <property type="term" value="P:DNA catabolic process"/>
    <property type="evidence" value="ECO:0007669"/>
    <property type="project" value="UniProtKB-UniRule"/>
</dbReference>
<comment type="subcellular location">
    <subcellularLocation>
        <location evidence="6">Cytoplasm</location>
    </subcellularLocation>
</comment>
<evidence type="ECO:0000313" key="8">
    <source>
        <dbReference type="EMBL" id="KEZ88894.1"/>
    </source>
</evidence>
<protein>
    <recommendedName>
        <fullName evidence="6">Exodeoxyribonuclease 7 small subunit</fullName>
        <ecNumber evidence="6">3.1.11.6</ecNumber>
    </recommendedName>
    <alternativeName>
        <fullName evidence="6">Exodeoxyribonuclease VII small subunit</fullName>
        <shortName evidence="6">Exonuclease VII small subunit</shortName>
    </alternativeName>
</protein>
<dbReference type="HAMAP" id="MF_00337">
    <property type="entry name" value="Exonuc_7_S"/>
    <property type="match status" value="1"/>
</dbReference>
<feature type="coiled-coil region" evidence="7">
    <location>
        <begin position="5"/>
        <end position="63"/>
    </location>
</feature>
<keyword evidence="9" id="KW-1185">Reference proteome</keyword>
<evidence type="ECO:0000313" key="9">
    <source>
        <dbReference type="Proteomes" id="UP000028542"/>
    </source>
</evidence>
<dbReference type="eggNOG" id="COG1722">
    <property type="taxonomic scope" value="Bacteria"/>
</dbReference>
<dbReference type="Pfam" id="PF02609">
    <property type="entry name" value="Exonuc_VII_S"/>
    <property type="match status" value="1"/>
</dbReference>
<comment type="subunit">
    <text evidence="6">Heterooligomer composed of large and small subunits.</text>
</comment>
<dbReference type="GO" id="GO:0008855">
    <property type="term" value="F:exodeoxyribonuclease VII activity"/>
    <property type="evidence" value="ECO:0007669"/>
    <property type="project" value="UniProtKB-UniRule"/>
</dbReference>
<evidence type="ECO:0000256" key="6">
    <source>
        <dbReference type="HAMAP-Rule" id="MF_00337"/>
    </source>
</evidence>
<evidence type="ECO:0000256" key="7">
    <source>
        <dbReference type="SAM" id="Coils"/>
    </source>
</evidence>
<sequence>MAKKKETYESKVLKLEEILLEMENREVTLDEAICKYEEGMKLYSDLYKTLQEAEGKIKILTDKGEEDFHQED</sequence>
<dbReference type="NCBIfam" id="TIGR01280">
    <property type="entry name" value="xseB"/>
    <property type="match status" value="1"/>
</dbReference>
<name>A0A084JIW0_9CLOT</name>
<comment type="caution">
    <text evidence="8">The sequence shown here is derived from an EMBL/GenBank/DDBJ whole genome shotgun (WGS) entry which is preliminary data.</text>
</comment>
<accession>A0A084JIW0</accession>
<keyword evidence="2 6" id="KW-0963">Cytoplasm</keyword>